<evidence type="ECO:0000256" key="2">
    <source>
        <dbReference type="ARBA" id="ARBA00022737"/>
    </source>
</evidence>
<name>A0A481NM35_9POXV</name>
<dbReference type="EMBL" id="MK388137">
    <property type="protein sequence ID" value="QAV41763.1"/>
    <property type="molecule type" value="Genomic_DNA"/>
</dbReference>
<dbReference type="PIRSF" id="PIRSF037037">
    <property type="entry name" value="Kelch-like_protein_gigaxonin"/>
    <property type="match status" value="1"/>
</dbReference>
<dbReference type="Gene3D" id="3.30.710.10">
    <property type="entry name" value="Potassium Channel Kv1.1, Chain A"/>
    <property type="match status" value="1"/>
</dbReference>
<dbReference type="PANTHER" id="PTHR24412">
    <property type="entry name" value="KELCH PROTEIN"/>
    <property type="match status" value="1"/>
</dbReference>
<evidence type="ECO:0000256" key="3">
    <source>
        <dbReference type="SAM" id="MobiDB-lite"/>
    </source>
</evidence>
<evidence type="ECO:0000259" key="4">
    <source>
        <dbReference type="PROSITE" id="PS50097"/>
    </source>
</evidence>
<evidence type="ECO:0000313" key="5">
    <source>
        <dbReference type="EMBL" id="QAV41763.1"/>
    </source>
</evidence>
<dbReference type="PANTHER" id="PTHR24412:SF489">
    <property type="entry name" value="RING FINGER DOMAIN AND KELCH REPEAT-CONTAINING PROTEIN DDB_G0271372"/>
    <property type="match status" value="1"/>
</dbReference>
<gene>
    <name evidence="5" type="primary">m014L</name>
</gene>
<dbReference type="SUPFAM" id="SSF54695">
    <property type="entry name" value="POZ domain"/>
    <property type="match status" value="1"/>
</dbReference>
<dbReference type="InterPro" id="IPR000210">
    <property type="entry name" value="BTB/POZ_dom"/>
</dbReference>
<feature type="domain" description="BTB" evidence="4">
    <location>
        <begin position="24"/>
        <end position="85"/>
    </location>
</feature>
<dbReference type="Gene3D" id="1.25.40.420">
    <property type="match status" value="1"/>
</dbReference>
<dbReference type="PROSITE" id="PS50097">
    <property type="entry name" value="BTB"/>
    <property type="match status" value="1"/>
</dbReference>
<dbReference type="Pfam" id="PF01344">
    <property type="entry name" value="Kelch_1"/>
    <property type="match status" value="2"/>
</dbReference>
<dbReference type="InterPro" id="IPR011705">
    <property type="entry name" value="BACK"/>
</dbReference>
<keyword evidence="1" id="KW-0880">Kelch repeat</keyword>
<feature type="compositionally biased region" description="Pro residues" evidence="3">
    <location>
        <begin position="251"/>
        <end position="263"/>
    </location>
</feature>
<protein>
    <submittedName>
        <fullName evidence="5">M14L</fullName>
    </submittedName>
</protein>
<reference evidence="5 6" key="1">
    <citation type="journal article" date="2019" name="J. Virol.">
        <title>Punctuated evolution of myxoma virus: rapid and disjunct evolution of a recent viral lineage in Australia.</title>
        <authorList>
            <person name="Eden J.-S."/>
            <person name="Kerr P.J."/>
            <person name="Holmes E.C."/>
        </authorList>
    </citation>
    <scope>NUCLEOTIDE SEQUENCE [LARGE SCALE GENOMIC DNA]</scope>
    <source>
        <strain evidence="5">Aust/SA/Stewarts Range Rd/09-2015</strain>
    </source>
</reference>
<dbReference type="InterPro" id="IPR006652">
    <property type="entry name" value="Kelch_1"/>
</dbReference>
<dbReference type="SMART" id="SM00875">
    <property type="entry name" value="BACK"/>
    <property type="match status" value="1"/>
</dbReference>
<accession>A0A481NM35</accession>
<dbReference type="SUPFAM" id="SSF117281">
    <property type="entry name" value="Kelch motif"/>
    <property type="match status" value="1"/>
</dbReference>
<evidence type="ECO:0000256" key="1">
    <source>
        <dbReference type="ARBA" id="ARBA00022441"/>
    </source>
</evidence>
<proteinExistence type="predicted"/>
<sequence>MAETVTYVDHEYKKRLDMLPPCTPEVVSVVTTMGAVTVRKDLLLSASVYFKMFIRNNVKVMIQYDHDVVCQIIKYINTGSFDVTPRTSIKLFTIACKTFLEFVQTSCTEYIINHMTDDVCVGVLKTGLSNKCYKVYSAAMEYIRSRFEVLAADKTLMPLSYFELSSILKGDEVNVSKEDVVLEFIIKWARYKKQNKMKTLGLMNDVLRDTYLTERGSKVLRRWRSHGVFKFIKQDRRSTTRRRKYYTAKDVPPPKPLDDPPTSPKEDVERINRLIDDHYSGCGCVTLNDVVYLIGGMNELDEPVPYAVGINTRTSQRVLVPELNVARKLPTVSALRDRIYAIGGIGTNGSLISVESWAPGDDAWTLESTLLQPRYGACSVTLNDLLYIMGGIDEFDKTVEVYSPFSKQWRPCNPMKYSHAGGCCVSRGDVIYVLGGVSYIDDIKVYTMVEGYNTVTCTWHMESSLNLPRVNASACLLEESLVVLGGFMYRYIDEIEVYNDISKTWDIVGNIHKCDIFLK</sequence>
<dbReference type="Proteomes" id="UP000292892">
    <property type="component" value="Genome"/>
</dbReference>
<dbReference type="InterPro" id="IPR017096">
    <property type="entry name" value="BTB-kelch_protein"/>
</dbReference>
<dbReference type="Gene3D" id="2.120.10.80">
    <property type="entry name" value="Kelch-type beta propeller"/>
    <property type="match status" value="1"/>
</dbReference>
<feature type="region of interest" description="Disordered" evidence="3">
    <location>
        <begin position="240"/>
        <end position="266"/>
    </location>
</feature>
<organism evidence="5 6">
    <name type="scientific">Myxoma virus</name>
    <dbReference type="NCBI Taxonomy" id="10273"/>
    <lineage>
        <taxon>Viruses</taxon>
        <taxon>Varidnaviria</taxon>
        <taxon>Bamfordvirae</taxon>
        <taxon>Nucleocytoviricota</taxon>
        <taxon>Pokkesviricetes</taxon>
        <taxon>Chitovirales</taxon>
        <taxon>Poxviridae</taxon>
        <taxon>Chordopoxvirinae</taxon>
        <taxon>Leporipoxvirus</taxon>
        <taxon>Leporipoxvirus myxoma</taxon>
    </lineage>
</organism>
<dbReference type="Pfam" id="PF07707">
    <property type="entry name" value="BACK"/>
    <property type="match status" value="1"/>
</dbReference>
<evidence type="ECO:0000313" key="6">
    <source>
        <dbReference type="Proteomes" id="UP000292892"/>
    </source>
</evidence>
<dbReference type="InterPro" id="IPR015915">
    <property type="entry name" value="Kelch-typ_b-propeller"/>
</dbReference>
<dbReference type="InterPro" id="IPR011333">
    <property type="entry name" value="SKP1/BTB/POZ_sf"/>
</dbReference>
<keyword evidence="2" id="KW-0677">Repeat</keyword>
<dbReference type="SMART" id="SM00612">
    <property type="entry name" value="Kelch"/>
    <property type="match status" value="4"/>
</dbReference>